<evidence type="ECO:0000256" key="7">
    <source>
        <dbReference type="HAMAP-Rule" id="MF_00022"/>
    </source>
</evidence>
<protein>
    <recommendedName>
        <fullName evidence="7">Glutamate--tRNA ligase</fullName>
        <ecNumber evidence="7">6.1.1.17</ecNumber>
    </recommendedName>
    <alternativeName>
        <fullName evidence="7">Glutamyl-tRNA synthetase</fullName>
        <shortName evidence="7">GluRS</shortName>
    </alternativeName>
</protein>
<dbReference type="InterPro" id="IPR020058">
    <property type="entry name" value="Glu/Gln-tRNA-synth_Ib_cat-dom"/>
</dbReference>
<dbReference type="FunFam" id="3.40.50.620:FF:000045">
    <property type="entry name" value="Glutamate--tRNA ligase, mitochondrial"/>
    <property type="match status" value="1"/>
</dbReference>
<dbReference type="NCBIfam" id="NF004315">
    <property type="entry name" value="PRK05710.1-4"/>
    <property type="match status" value="1"/>
</dbReference>
<comment type="caution">
    <text evidence="10">The sequence shown here is derived from an EMBL/GenBank/DDBJ whole genome shotgun (WGS) entry which is preliminary data.</text>
</comment>
<comment type="subunit">
    <text evidence="7">Monomer.</text>
</comment>
<accession>A0A2N3G6S2</accession>
<dbReference type="Gene3D" id="3.40.50.620">
    <property type="entry name" value="HUPs"/>
    <property type="match status" value="1"/>
</dbReference>
<sequence length="512" mass="57326">MRGKSMSVNDGKRYSTRVRFAPSPTGKLHLGSARTALFNWLVARGAGGSMVLRLEDTDRERSSVEFERDIMDSMRWMGLDWDEGPDVGGPHGPYRQSERIDIYNEFVQRLLAGGKAYKCWCSGDDLEERKRVAIQDKKAWRYDRKCAALTSSERATLEADGVPFTIRFRVPEGKVVVEDSLRGSVEVDTSEIDDFIIVRSDGTAGFHLAVVVDDITMEITNVIRGDDHLTNAARHVLLFEALGAEPPTFLHHSLLFGPDGTKLSKRHGATSISDYREQGYLPEALVNYLALLSWSPGAGDEREIFTLEQLAGEFSTESVSASKAIFDIDKLNWIDRQHMKTRGDRELVDLVTPFLLQTGREELAALPRDKLEIALAAVRNAMEKLTDALEPMDLFVRPAGLLSEKAVAQLGKYEELAEALDICVEALGRDTFVDRHTATKIVESLRSVAKERGWSAKKILMPFRIAVTGLTVGPDLPYLIMFWGCARCADRIEANRQAFERVTQELREEGEK</sequence>
<evidence type="ECO:0000256" key="1">
    <source>
        <dbReference type="ARBA" id="ARBA00007894"/>
    </source>
</evidence>
<dbReference type="PANTHER" id="PTHR43311:SF2">
    <property type="entry name" value="GLUTAMATE--TRNA LIGASE, MITOCHONDRIAL-RELATED"/>
    <property type="match status" value="1"/>
</dbReference>
<feature type="binding site" evidence="7">
    <location>
        <position position="265"/>
    </location>
    <ligand>
        <name>ATP</name>
        <dbReference type="ChEBI" id="CHEBI:30616"/>
    </ligand>
</feature>
<feature type="domain" description="Glutamyl/glutaminyl-tRNA synthetase class Ib catalytic" evidence="8">
    <location>
        <begin position="17"/>
        <end position="333"/>
    </location>
</feature>
<comment type="subcellular location">
    <subcellularLocation>
        <location evidence="7">Cytoplasm</location>
    </subcellularLocation>
</comment>
<dbReference type="Pfam" id="PF19269">
    <property type="entry name" value="Anticodon_2"/>
    <property type="match status" value="1"/>
</dbReference>
<dbReference type="GO" id="GO:0006424">
    <property type="term" value="P:glutamyl-tRNA aminoacylation"/>
    <property type="evidence" value="ECO:0007669"/>
    <property type="project" value="UniProtKB-UniRule"/>
</dbReference>
<feature type="short sequence motif" description="'KMSKS' region" evidence="7">
    <location>
        <begin position="262"/>
        <end position="266"/>
    </location>
</feature>
<feature type="short sequence motif" description="'HIGH' region" evidence="7">
    <location>
        <begin position="22"/>
        <end position="32"/>
    </location>
</feature>
<keyword evidence="6 7" id="KW-0030">Aminoacyl-tRNA synthetase</keyword>
<dbReference type="InterPro" id="IPR008925">
    <property type="entry name" value="aa_tRNA-synth_I_cd-bd_sf"/>
</dbReference>
<dbReference type="InterPro" id="IPR004527">
    <property type="entry name" value="Glu-tRNA-ligase_bac/mito"/>
</dbReference>
<dbReference type="Proteomes" id="UP000233654">
    <property type="component" value="Unassembled WGS sequence"/>
</dbReference>
<comment type="catalytic activity">
    <reaction evidence="7">
        <text>tRNA(Glu) + L-glutamate + ATP = L-glutamyl-tRNA(Glu) + AMP + diphosphate</text>
        <dbReference type="Rhea" id="RHEA:23540"/>
        <dbReference type="Rhea" id="RHEA-COMP:9663"/>
        <dbReference type="Rhea" id="RHEA-COMP:9680"/>
        <dbReference type="ChEBI" id="CHEBI:29985"/>
        <dbReference type="ChEBI" id="CHEBI:30616"/>
        <dbReference type="ChEBI" id="CHEBI:33019"/>
        <dbReference type="ChEBI" id="CHEBI:78442"/>
        <dbReference type="ChEBI" id="CHEBI:78520"/>
        <dbReference type="ChEBI" id="CHEBI:456215"/>
        <dbReference type="EC" id="6.1.1.17"/>
    </reaction>
</comment>
<dbReference type="InterPro" id="IPR000924">
    <property type="entry name" value="Glu/Gln-tRNA-synth"/>
</dbReference>
<keyword evidence="7" id="KW-0963">Cytoplasm</keyword>
<reference evidence="10 11" key="1">
    <citation type="journal article" date="2017" name="ISME J.">
        <title>Potential for microbial H2 and metal transformations associated with novel bacteria and archaea in deep terrestrial subsurface sediments.</title>
        <authorList>
            <person name="Hernsdorf A.W."/>
            <person name="Amano Y."/>
            <person name="Miyakawa K."/>
            <person name="Ise K."/>
            <person name="Suzuki Y."/>
            <person name="Anantharaman K."/>
            <person name="Probst A."/>
            <person name="Burstein D."/>
            <person name="Thomas B.C."/>
            <person name="Banfield J.F."/>
        </authorList>
    </citation>
    <scope>NUCLEOTIDE SEQUENCE [LARGE SCALE GENOMIC DNA]</scope>
    <source>
        <strain evidence="10">HGW-Actinobacteria-3</strain>
    </source>
</reference>
<dbReference type="GO" id="GO:0005829">
    <property type="term" value="C:cytosol"/>
    <property type="evidence" value="ECO:0007669"/>
    <property type="project" value="TreeGrafter"/>
</dbReference>
<evidence type="ECO:0000313" key="11">
    <source>
        <dbReference type="Proteomes" id="UP000233654"/>
    </source>
</evidence>
<feature type="domain" description="Aminoacyl-tRNA synthetase class I anticodon-binding" evidence="9">
    <location>
        <begin position="346"/>
        <end position="494"/>
    </location>
</feature>
<keyword evidence="2 7" id="KW-0436">Ligase</keyword>
<dbReference type="InterPro" id="IPR020751">
    <property type="entry name" value="aa-tRNA-synth_I_codon-bd_sub2"/>
</dbReference>
<evidence type="ECO:0000259" key="8">
    <source>
        <dbReference type="Pfam" id="PF00749"/>
    </source>
</evidence>
<organism evidence="10 11">
    <name type="scientific">Candidatus Anoxymicrobium japonicum</name>
    <dbReference type="NCBI Taxonomy" id="2013648"/>
    <lineage>
        <taxon>Bacteria</taxon>
        <taxon>Bacillati</taxon>
        <taxon>Actinomycetota</taxon>
        <taxon>Candidatus Geothermincolia</taxon>
        <taxon>Candidatus Geothermincolales</taxon>
        <taxon>Candidatus Anoxymicrobiaceae</taxon>
        <taxon>Candidatus Anoxymicrobium</taxon>
    </lineage>
</organism>
<name>A0A2N3G6S2_9ACTN</name>
<comment type="function">
    <text evidence="7">Catalyzes the attachment of glutamate to tRNA(Glu) in a two-step reaction: glutamate is first activated by ATP to form Glu-AMP and then transferred to the acceptor end of tRNA(Glu).</text>
</comment>
<dbReference type="GO" id="GO:0005524">
    <property type="term" value="F:ATP binding"/>
    <property type="evidence" value="ECO:0007669"/>
    <property type="project" value="UniProtKB-UniRule"/>
</dbReference>
<dbReference type="CDD" id="cd00808">
    <property type="entry name" value="GluRS_core"/>
    <property type="match status" value="1"/>
</dbReference>
<dbReference type="Pfam" id="PF00749">
    <property type="entry name" value="tRNA-synt_1c"/>
    <property type="match status" value="1"/>
</dbReference>
<proteinExistence type="inferred from homology"/>
<keyword evidence="3 7" id="KW-0547">Nucleotide-binding</keyword>
<dbReference type="InterPro" id="IPR049940">
    <property type="entry name" value="GluQ/Sye"/>
</dbReference>
<keyword evidence="5 7" id="KW-0648">Protein biosynthesis</keyword>
<dbReference type="GO" id="GO:0008270">
    <property type="term" value="F:zinc ion binding"/>
    <property type="evidence" value="ECO:0007669"/>
    <property type="project" value="InterPro"/>
</dbReference>
<dbReference type="InterPro" id="IPR033910">
    <property type="entry name" value="GluRS_core"/>
</dbReference>
<dbReference type="InterPro" id="IPR014729">
    <property type="entry name" value="Rossmann-like_a/b/a_fold"/>
</dbReference>
<dbReference type="AlphaFoldDB" id="A0A2N3G6S2"/>
<evidence type="ECO:0000313" key="10">
    <source>
        <dbReference type="EMBL" id="PKQ28401.1"/>
    </source>
</evidence>
<evidence type="ECO:0000256" key="3">
    <source>
        <dbReference type="ARBA" id="ARBA00022741"/>
    </source>
</evidence>
<dbReference type="PRINTS" id="PR00987">
    <property type="entry name" value="TRNASYNTHGLU"/>
</dbReference>
<dbReference type="HAMAP" id="MF_00022">
    <property type="entry name" value="Glu_tRNA_synth_type1"/>
    <property type="match status" value="1"/>
</dbReference>
<keyword evidence="4 7" id="KW-0067">ATP-binding</keyword>
<dbReference type="GO" id="GO:0004818">
    <property type="term" value="F:glutamate-tRNA ligase activity"/>
    <property type="evidence" value="ECO:0007669"/>
    <property type="project" value="UniProtKB-UniRule"/>
</dbReference>
<gene>
    <name evidence="7" type="primary">gltX</name>
    <name evidence="10" type="ORF">CVT63_02835</name>
</gene>
<evidence type="ECO:0000256" key="4">
    <source>
        <dbReference type="ARBA" id="ARBA00022840"/>
    </source>
</evidence>
<comment type="caution">
    <text evidence="7">Lacks conserved residue(s) required for the propagation of feature annotation.</text>
</comment>
<evidence type="ECO:0000256" key="6">
    <source>
        <dbReference type="ARBA" id="ARBA00023146"/>
    </source>
</evidence>
<evidence type="ECO:0000256" key="2">
    <source>
        <dbReference type="ARBA" id="ARBA00022598"/>
    </source>
</evidence>
<dbReference type="EMBL" id="PHEX01000017">
    <property type="protein sequence ID" value="PKQ28401.1"/>
    <property type="molecule type" value="Genomic_DNA"/>
</dbReference>
<comment type="similarity">
    <text evidence="1 7">Belongs to the class-I aminoacyl-tRNA synthetase family. Glutamate--tRNA ligase type 1 subfamily.</text>
</comment>
<dbReference type="PANTHER" id="PTHR43311">
    <property type="entry name" value="GLUTAMATE--TRNA LIGASE"/>
    <property type="match status" value="1"/>
</dbReference>
<evidence type="ECO:0000256" key="5">
    <source>
        <dbReference type="ARBA" id="ARBA00022917"/>
    </source>
</evidence>
<evidence type="ECO:0000259" key="9">
    <source>
        <dbReference type="Pfam" id="PF19269"/>
    </source>
</evidence>
<dbReference type="GO" id="GO:0000049">
    <property type="term" value="F:tRNA binding"/>
    <property type="evidence" value="ECO:0007669"/>
    <property type="project" value="InterPro"/>
</dbReference>
<dbReference type="Gene3D" id="1.10.10.350">
    <property type="match status" value="1"/>
</dbReference>
<dbReference type="InterPro" id="IPR045462">
    <property type="entry name" value="aa-tRNA-synth_I_cd-bd"/>
</dbReference>
<dbReference type="EC" id="6.1.1.17" evidence="7"/>
<dbReference type="SUPFAM" id="SSF52374">
    <property type="entry name" value="Nucleotidylyl transferase"/>
    <property type="match status" value="1"/>
</dbReference>
<dbReference type="NCBIfam" id="TIGR00464">
    <property type="entry name" value="gltX_bact"/>
    <property type="match status" value="1"/>
</dbReference>
<dbReference type="SUPFAM" id="SSF48163">
    <property type="entry name" value="An anticodon-binding domain of class I aminoacyl-tRNA synthetases"/>
    <property type="match status" value="1"/>
</dbReference>